<dbReference type="PROSITE" id="PS50896">
    <property type="entry name" value="LISH"/>
    <property type="match status" value="1"/>
</dbReference>
<dbReference type="InterPro" id="IPR001680">
    <property type="entry name" value="WD40_rpt"/>
</dbReference>
<dbReference type="PROSITE" id="PS50082">
    <property type="entry name" value="WD_REPEATS_2"/>
    <property type="match status" value="2"/>
</dbReference>
<sequence>MTADVAVNEASGSNNGNDIIAILKRKQIRFEEVSQNGKKHEKTKYKVKVPERRTLTNVEKSTVRVIGQYLFNLGLLESCDALMKESGCSVEDTRAIALRDCIIKGLWDDAVEVLEDMNEIFKTSDQKLELKVLLIEEKIKEQITLGNFCLAFKTLQLDYPQDSRLGKRKLDFVKLMMENEYDEKMSCWCEEGFEQYVKKTDICRRELITDIQSILEPEFLLPSHRLDELLQQSMKTQLDECMYHVYDKTKPTISNSLIYNHKCNFDDFPGHMRTVLHHCYNEILAVVFSPCGKYLATTGRSRSSSIFTINEDGSFGGEVKLFFPSSIAGGGCISWSSNSEWIAIATVDDDRSGVFVYNARSGYLLRQIWSSTENNEAFSLVSFFSRPFSSRLAYADLKGHMYVADFELDQNLRYESVDGFRMRALISLSDDISVIGADTHNRIRKYTFDTSESHTNKGETLITFDSPIIHMTIDKTEKFLLVTTRTAGHRVINIETGQNVGTYYGAHITNCIITSCYGGPNDEFIASGSEDNKVVIWNRKKSEPLLFLNGHTKMVNSVSWNPVHSNMLASAGDDGTVIIWTPKKLVPETGEDHIEHTEGIRTTGEKWAKEIKKDVQKKVPKKKIDYFAPEFYGPEW</sequence>
<dbReference type="SMART" id="SM00320">
    <property type="entry name" value="WD40"/>
    <property type="match status" value="4"/>
</dbReference>
<keyword evidence="1 3" id="KW-0853">WD repeat</keyword>
<organism evidence="4 5">
    <name type="scientific">Parastrongyloides trichosuri</name>
    <name type="common">Possum-specific nematode worm</name>
    <dbReference type="NCBI Taxonomy" id="131310"/>
    <lineage>
        <taxon>Eukaryota</taxon>
        <taxon>Metazoa</taxon>
        <taxon>Ecdysozoa</taxon>
        <taxon>Nematoda</taxon>
        <taxon>Chromadorea</taxon>
        <taxon>Rhabditida</taxon>
        <taxon>Tylenchina</taxon>
        <taxon>Panagrolaimomorpha</taxon>
        <taxon>Strongyloidoidea</taxon>
        <taxon>Strongyloididae</taxon>
        <taxon>Parastrongyloides</taxon>
    </lineage>
</organism>
<dbReference type="InterPro" id="IPR011047">
    <property type="entry name" value="Quinoprotein_ADH-like_sf"/>
</dbReference>
<dbReference type="GO" id="GO:0034657">
    <property type="term" value="C:GID complex"/>
    <property type="evidence" value="ECO:0007669"/>
    <property type="project" value="TreeGrafter"/>
</dbReference>
<proteinExistence type="predicted"/>
<reference evidence="5" key="1">
    <citation type="submission" date="2017-02" db="UniProtKB">
        <authorList>
            <consortium name="WormBaseParasite"/>
        </authorList>
    </citation>
    <scope>IDENTIFICATION</scope>
</reference>
<dbReference type="Proteomes" id="UP000038045">
    <property type="component" value="Unplaced"/>
</dbReference>
<dbReference type="GO" id="GO:0043161">
    <property type="term" value="P:proteasome-mediated ubiquitin-dependent protein catabolic process"/>
    <property type="evidence" value="ECO:0007669"/>
    <property type="project" value="TreeGrafter"/>
</dbReference>
<protein>
    <submittedName>
        <fullName evidence="5">LisH domain-containing protein</fullName>
    </submittedName>
</protein>
<dbReference type="PROSITE" id="PS50294">
    <property type="entry name" value="WD_REPEATS_REGION"/>
    <property type="match status" value="1"/>
</dbReference>
<dbReference type="Pfam" id="PF00400">
    <property type="entry name" value="WD40"/>
    <property type="match status" value="3"/>
</dbReference>
<evidence type="ECO:0000313" key="5">
    <source>
        <dbReference type="WBParaSite" id="PTRK_0000786600.1"/>
    </source>
</evidence>
<dbReference type="AlphaFoldDB" id="A0A0N4ZIV4"/>
<accession>A0A0N4ZIV4</accession>
<feature type="repeat" description="WD" evidence="3">
    <location>
        <begin position="548"/>
        <end position="580"/>
    </location>
</feature>
<keyword evidence="4" id="KW-1185">Reference proteome</keyword>
<dbReference type="InterPro" id="IPR015943">
    <property type="entry name" value="WD40/YVTN_repeat-like_dom_sf"/>
</dbReference>
<feature type="repeat" description="WD" evidence="3">
    <location>
        <begin position="520"/>
        <end position="547"/>
    </location>
</feature>
<evidence type="ECO:0000256" key="2">
    <source>
        <dbReference type="ARBA" id="ARBA00022737"/>
    </source>
</evidence>
<dbReference type="Gene3D" id="2.130.10.10">
    <property type="entry name" value="YVTN repeat-like/Quinoprotein amine dehydrogenase"/>
    <property type="match status" value="2"/>
</dbReference>
<evidence type="ECO:0000256" key="1">
    <source>
        <dbReference type="ARBA" id="ARBA00022574"/>
    </source>
</evidence>
<evidence type="ECO:0000313" key="4">
    <source>
        <dbReference type="Proteomes" id="UP000038045"/>
    </source>
</evidence>
<keyword evidence="2" id="KW-0677">Repeat</keyword>
<dbReference type="SUPFAM" id="SSF50998">
    <property type="entry name" value="Quinoprotein alcohol dehydrogenase-like"/>
    <property type="match status" value="1"/>
</dbReference>
<evidence type="ECO:0000256" key="3">
    <source>
        <dbReference type="PROSITE-ProRule" id="PRU00221"/>
    </source>
</evidence>
<dbReference type="STRING" id="131310.A0A0N4ZIV4"/>
<dbReference type="PANTHER" id="PTHR22838:SF0">
    <property type="entry name" value="WD REPEAT-CONTAINING PROTEIN 26"/>
    <property type="match status" value="1"/>
</dbReference>
<dbReference type="PANTHER" id="PTHR22838">
    <property type="entry name" value="WD REPEAT PROTEIN 26-RELATED"/>
    <property type="match status" value="1"/>
</dbReference>
<dbReference type="WBParaSite" id="PTRK_0000786600.1">
    <property type="protein sequence ID" value="PTRK_0000786600.1"/>
    <property type="gene ID" value="PTRK_0000786600"/>
</dbReference>
<dbReference type="InterPro" id="IPR006594">
    <property type="entry name" value="LisH"/>
</dbReference>
<dbReference type="InterPro" id="IPR051350">
    <property type="entry name" value="WD_repeat-ST_regulator"/>
</dbReference>
<name>A0A0N4ZIV4_PARTI</name>